<organism evidence="2 3">
    <name type="scientific">Mycolicibacterium murale</name>
    <dbReference type="NCBI Taxonomy" id="182220"/>
    <lineage>
        <taxon>Bacteria</taxon>
        <taxon>Bacillati</taxon>
        <taxon>Actinomycetota</taxon>
        <taxon>Actinomycetes</taxon>
        <taxon>Mycobacteriales</taxon>
        <taxon>Mycobacteriaceae</taxon>
        <taxon>Mycolicibacterium</taxon>
    </lineage>
</organism>
<accession>A0A7I9WKI3</accession>
<dbReference type="AlphaFoldDB" id="A0A7I9WKI3"/>
<proteinExistence type="predicted"/>
<evidence type="ECO:0000256" key="1">
    <source>
        <dbReference type="SAM" id="Phobius"/>
    </source>
</evidence>
<evidence type="ECO:0000313" key="2">
    <source>
        <dbReference type="EMBL" id="GFG58204.1"/>
    </source>
</evidence>
<comment type="caution">
    <text evidence="2">The sequence shown here is derived from an EMBL/GenBank/DDBJ whole genome shotgun (WGS) entry which is preliminary data.</text>
</comment>
<keyword evidence="1" id="KW-0812">Transmembrane</keyword>
<feature type="transmembrane region" description="Helical" evidence="1">
    <location>
        <begin position="26"/>
        <end position="46"/>
    </location>
</feature>
<gene>
    <name evidence="2" type="ORF">MMUR_23400</name>
</gene>
<keyword evidence="3" id="KW-1185">Reference proteome</keyword>
<keyword evidence="1" id="KW-1133">Transmembrane helix</keyword>
<dbReference type="EMBL" id="BLKT01000003">
    <property type="protein sequence ID" value="GFG58204.1"/>
    <property type="molecule type" value="Genomic_DNA"/>
</dbReference>
<protein>
    <submittedName>
        <fullName evidence="2">Uncharacterized protein</fullName>
    </submittedName>
</protein>
<reference evidence="2 3" key="1">
    <citation type="journal article" date="2019" name="Emerg. Microbes Infect.">
        <title>Comprehensive subspecies identification of 175 nontuberculous mycobacteria species based on 7547 genomic profiles.</title>
        <authorList>
            <person name="Matsumoto Y."/>
            <person name="Kinjo T."/>
            <person name="Motooka D."/>
            <person name="Nabeya D."/>
            <person name="Jung N."/>
            <person name="Uechi K."/>
            <person name="Horii T."/>
            <person name="Iida T."/>
            <person name="Fujita J."/>
            <person name="Nakamura S."/>
        </authorList>
    </citation>
    <scope>NUCLEOTIDE SEQUENCE [LARGE SCALE GENOMIC DNA]</scope>
    <source>
        <strain evidence="2 3">JCM 13392</strain>
    </source>
</reference>
<name>A0A7I9WKI3_9MYCO</name>
<evidence type="ECO:0000313" key="3">
    <source>
        <dbReference type="Proteomes" id="UP000465241"/>
    </source>
</evidence>
<sequence>MRSSPGVVRGLPRWTGAEVVSMFGKYSLLVGMLVYVCPVGVVMVMVPSGAWVSDQPGWNVLIRW</sequence>
<dbReference type="Proteomes" id="UP000465241">
    <property type="component" value="Unassembled WGS sequence"/>
</dbReference>
<keyword evidence="1" id="KW-0472">Membrane</keyword>